<organism evidence="2">
    <name type="scientific">Albugo laibachii Nc14</name>
    <dbReference type="NCBI Taxonomy" id="890382"/>
    <lineage>
        <taxon>Eukaryota</taxon>
        <taxon>Sar</taxon>
        <taxon>Stramenopiles</taxon>
        <taxon>Oomycota</taxon>
        <taxon>Peronosporomycetes</taxon>
        <taxon>Albuginales</taxon>
        <taxon>Albuginaceae</taxon>
        <taxon>Albugo</taxon>
    </lineage>
</organism>
<evidence type="ECO:0000259" key="1">
    <source>
        <dbReference type="Pfam" id="PF03184"/>
    </source>
</evidence>
<name>F0WDV3_9STRA</name>
<dbReference type="GO" id="GO:0005634">
    <property type="term" value="C:nucleus"/>
    <property type="evidence" value="ECO:0007669"/>
    <property type="project" value="TreeGrafter"/>
</dbReference>
<feature type="domain" description="DDE-1" evidence="1">
    <location>
        <begin position="117"/>
        <end position="165"/>
    </location>
</feature>
<protein>
    <submittedName>
        <fullName evidence="2">DNA binding protein putative</fullName>
    </submittedName>
</protein>
<dbReference type="InterPro" id="IPR050863">
    <property type="entry name" value="CenT-Element_Derived"/>
</dbReference>
<dbReference type="InterPro" id="IPR004875">
    <property type="entry name" value="DDE_SF_endonuclease_dom"/>
</dbReference>
<dbReference type="AlphaFoldDB" id="F0WDV3"/>
<proteinExistence type="predicted"/>
<dbReference type="HOGENOM" id="CLU_018294_5_1_1"/>
<sequence length="167" mass="18421">MTSIITGATIQAKAAKIRCDLVRSASFKDAVKLQALVLSHGLLFKFQKRHGLTSKRFHGEAASVNLNAVESGRIALEEITMGYERDALNMDETTIFYCSIPVKSITKDRISGRKHQKKRLTVALCCNEDGTTKLHLLFVGSVKSPRCFQGSTAEQLGLQYESTKKDG</sequence>
<dbReference type="PANTHER" id="PTHR19303:SF73">
    <property type="entry name" value="PROTEIN PDC2"/>
    <property type="match status" value="1"/>
</dbReference>
<evidence type="ECO:0000313" key="2">
    <source>
        <dbReference type="EMBL" id="CCA19381.1"/>
    </source>
</evidence>
<dbReference type="GO" id="GO:0003677">
    <property type="term" value="F:DNA binding"/>
    <property type="evidence" value="ECO:0007669"/>
    <property type="project" value="TreeGrafter"/>
</dbReference>
<accession>F0WDV3</accession>
<reference evidence="2" key="2">
    <citation type="submission" date="2011-02" db="EMBL/GenBank/DDBJ databases">
        <authorList>
            <person name="MacLean D."/>
        </authorList>
    </citation>
    <scope>NUCLEOTIDE SEQUENCE</scope>
</reference>
<dbReference type="Pfam" id="PF03184">
    <property type="entry name" value="DDE_1"/>
    <property type="match status" value="1"/>
</dbReference>
<dbReference type="EMBL" id="FR824115">
    <property type="protein sequence ID" value="CCA19381.1"/>
    <property type="molecule type" value="Genomic_DNA"/>
</dbReference>
<reference evidence="2" key="1">
    <citation type="journal article" date="2011" name="PLoS Biol.">
        <title>Gene gain and loss during evolution of obligate parasitism in the white rust pathogen of Arabidopsis thaliana.</title>
        <authorList>
            <person name="Kemen E."/>
            <person name="Gardiner A."/>
            <person name="Schultz-Larsen T."/>
            <person name="Kemen A.C."/>
            <person name="Balmuth A.L."/>
            <person name="Robert-Seilaniantz A."/>
            <person name="Bailey K."/>
            <person name="Holub E."/>
            <person name="Studholme D.J."/>
            <person name="Maclean D."/>
            <person name="Jones J.D."/>
        </authorList>
    </citation>
    <scope>NUCLEOTIDE SEQUENCE</scope>
</reference>
<gene>
    <name evidence="2" type="primary">AlNc14C70G4822</name>
    <name evidence="2" type="ORF">ALNC14_055240</name>
</gene>
<dbReference type="PANTHER" id="PTHR19303">
    <property type="entry name" value="TRANSPOSON"/>
    <property type="match status" value="1"/>
</dbReference>